<evidence type="ECO:0000313" key="3">
    <source>
        <dbReference type="EMBL" id="ANQ07100.1"/>
    </source>
</evidence>
<sequence length="329" mass="38214">MPVTTRQNKHGRKVGGVFRFCTKASLYTLLVWIVNCSNSSQYGSNSYNVMNNSLGKAVDSRTLRLLAEAYEEAIEQDGPAVYEEAIEQDGPAVYDETIEQDGPAVYEEAIEQDGPVAYEEEAIEQVAQEVEQASENVGEISGEVAEEEQVVQEAPKNSEEEGKIKYNDDVPKGIRSTDVNKEKDAMDRYHEKVLYLRTHFEPIITYNFEEALKRCMAFDARKHGMDVDADPYGLLQKKNKRTWQTGYLRMYQNDFRNVPYIDDLKNNEELEEPYLERKYVRPHLTPDSPKTTALRRNVERKIYKEEDEEEEEVEEVKGKKKRRRRFCFF</sequence>
<dbReference type="OrthoDB" id="8936519at2759"/>
<organism evidence="3 4">
    <name type="scientific">Plasmodium coatneyi</name>
    <dbReference type="NCBI Taxonomy" id="208452"/>
    <lineage>
        <taxon>Eukaryota</taxon>
        <taxon>Sar</taxon>
        <taxon>Alveolata</taxon>
        <taxon>Apicomplexa</taxon>
        <taxon>Aconoidasida</taxon>
        <taxon>Haemosporida</taxon>
        <taxon>Plasmodiidae</taxon>
        <taxon>Plasmodium</taxon>
    </lineage>
</organism>
<feature type="compositionally biased region" description="Basic and acidic residues" evidence="2">
    <location>
        <begin position="156"/>
        <end position="170"/>
    </location>
</feature>
<feature type="coiled-coil region" evidence="1">
    <location>
        <begin position="116"/>
        <end position="143"/>
    </location>
</feature>
<feature type="region of interest" description="Disordered" evidence="2">
    <location>
        <begin position="305"/>
        <end position="329"/>
    </location>
</feature>
<dbReference type="GeneID" id="30908043"/>
<accession>A0A1B1DWH4</accession>
<dbReference type="Proteomes" id="UP000092716">
    <property type="component" value="Chromosome 6"/>
</dbReference>
<proteinExistence type="predicted"/>
<dbReference type="RefSeq" id="XP_019913795.1">
    <property type="nucleotide sequence ID" value="XM_020058126.1"/>
</dbReference>
<keyword evidence="4" id="KW-1185">Reference proteome</keyword>
<evidence type="ECO:0000256" key="2">
    <source>
        <dbReference type="SAM" id="MobiDB-lite"/>
    </source>
</evidence>
<feature type="compositionally biased region" description="Basic residues" evidence="2">
    <location>
        <begin position="318"/>
        <end position="329"/>
    </location>
</feature>
<reference evidence="4" key="1">
    <citation type="submission" date="2016-06" db="EMBL/GenBank/DDBJ databases">
        <title>First high quality genome sequence of Plasmodium coatneyi using continuous long reads from single molecule, real-time sequencing.</title>
        <authorList>
            <person name="Chien J.-T."/>
            <person name="Pakala S.B."/>
            <person name="Geraldo J.A."/>
            <person name="Lapp S.A."/>
            <person name="Barnwell J.W."/>
            <person name="Kissinger J.C."/>
            <person name="Galinski M.R."/>
            <person name="Humphrey J.C."/>
        </authorList>
    </citation>
    <scope>NUCLEOTIDE SEQUENCE [LARGE SCALE GENOMIC DNA]</scope>
    <source>
        <strain evidence="4">Hackeri</strain>
    </source>
</reference>
<evidence type="ECO:0000313" key="4">
    <source>
        <dbReference type="Proteomes" id="UP000092716"/>
    </source>
</evidence>
<dbReference type="AlphaFoldDB" id="A0A1B1DWH4"/>
<dbReference type="KEGG" id="pcot:PCOAH_00013170"/>
<feature type="compositionally biased region" description="Acidic residues" evidence="2">
    <location>
        <begin position="305"/>
        <end position="314"/>
    </location>
</feature>
<dbReference type="VEuPathDB" id="PlasmoDB:PCOAH_00013170"/>
<gene>
    <name evidence="3" type="ORF">PCOAH_00013170</name>
</gene>
<keyword evidence="1" id="KW-0175">Coiled coil</keyword>
<protein>
    <submittedName>
        <fullName evidence="3">Uncharacterized protein</fullName>
    </submittedName>
</protein>
<evidence type="ECO:0000256" key="1">
    <source>
        <dbReference type="SAM" id="Coils"/>
    </source>
</evidence>
<dbReference type="EMBL" id="CP016244">
    <property type="protein sequence ID" value="ANQ07100.1"/>
    <property type="molecule type" value="Genomic_DNA"/>
</dbReference>
<name>A0A1B1DWH4_9APIC</name>
<feature type="region of interest" description="Disordered" evidence="2">
    <location>
        <begin position="146"/>
        <end position="170"/>
    </location>
</feature>